<evidence type="ECO:0000256" key="2">
    <source>
        <dbReference type="SAM" id="MobiDB-lite"/>
    </source>
</evidence>
<name>A0A0D2MZF3_HYPSF</name>
<dbReference type="EMBL" id="KN817518">
    <property type="protein sequence ID" value="KJA29528.1"/>
    <property type="molecule type" value="Genomic_DNA"/>
</dbReference>
<dbReference type="OrthoDB" id="3262196at2759"/>
<dbReference type="PANTHER" id="PTHR10039">
    <property type="entry name" value="AMELOGENIN"/>
    <property type="match status" value="1"/>
</dbReference>
<accession>A0A0D2MZF3</accession>
<feature type="region of interest" description="Disordered" evidence="2">
    <location>
        <begin position="514"/>
        <end position="558"/>
    </location>
</feature>
<organism evidence="4 5">
    <name type="scientific">Hypholoma sublateritium (strain FD-334 SS-4)</name>
    <dbReference type="NCBI Taxonomy" id="945553"/>
    <lineage>
        <taxon>Eukaryota</taxon>
        <taxon>Fungi</taxon>
        <taxon>Dikarya</taxon>
        <taxon>Basidiomycota</taxon>
        <taxon>Agaricomycotina</taxon>
        <taxon>Agaricomycetes</taxon>
        <taxon>Agaricomycetidae</taxon>
        <taxon>Agaricales</taxon>
        <taxon>Agaricineae</taxon>
        <taxon>Strophariaceae</taxon>
        <taxon>Hypholoma</taxon>
    </lineage>
</organism>
<dbReference type="SUPFAM" id="SSF52540">
    <property type="entry name" value="P-loop containing nucleoside triphosphate hydrolases"/>
    <property type="match status" value="1"/>
</dbReference>
<evidence type="ECO:0000313" key="4">
    <source>
        <dbReference type="EMBL" id="KJA29528.1"/>
    </source>
</evidence>
<dbReference type="InterPro" id="IPR056884">
    <property type="entry name" value="NPHP3-like_N"/>
</dbReference>
<dbReference type="InterPro" id="IPR027417">
    <property type="entry name" value="P-loop_NTPase"/>
</dbReference>
<gene>
    <name evidence="4" type="ORF">HYPSUDRAFT_31437</name>
</gene>
<proteinExistence type="predicted"/>
<protein>
    <recommendedName>
        <fullName evidence="3">Nephrocystin 3-like N-terminal domain-containing protein</fullName>
    </recommendedName>
</protein>
<dbReference type="Pfam" id="PF24883">
    <property type="entry name" value="NPHP3_N"/>
    <property type="match status" value="1"/>
</dbReference>
<dbReference type="STRING" id="945553.A0A0D2MZF3"/>
<dbReference type="AlphaFoldDB" id="A0A0D2MZF3"/>
<keyword evidence="5" id="KW-1185">Reference proteome</keyword>
<keyword evidence="1" id="KW-0677">Repeat</keyword>
<feature type="compositionally biased region" description="Polar residues" evidence="2">
    <location>
        <begin position="539"/>
        <end position="558"/>
    </location>
</feature>
<evidence type="ECO:0000259" key="3">
    <source>
        <dbReference type="Pfam" id="PF24883"/>
    </source>
</evidence>
<dbReference type="PANTHER" id="PTHR10039:SF14">
    <property type="entry name" value="NACHT DOMAIN-CONTAINING PROTEIN"/>
    <property type="match status" value="1"/>
</dbReference>
<dbReference type="Proteomes" id="UP000054270">
    <property type="component" value="Unassembled WGS sequence"/>
</dbReference>
<evidence type="ECO:0000256" key="1">
    <source>
        <dbReference type="ARBA" id="ARBA00022737"/>
    </source>
</evidence>
<feature type="domain" description="Nephrocystin 3-like N-terminal" evidence="3">
    <location>
        <begin position="78"/>
        <end position="231"/>
    </location>
</feature>
<evidence type="ECO:0000313" key="5">
    <source>
        <dbReference type="Proteomes" id="UP000054270"/>
    </source>
</evidence>
<reference evidence="5" key="1">
    <citation type="submission" date="2014-04" db="EMBL/GenBank/DDBJ databases">
        <title>Evolutionary Origins and Diversification of the Mycorrhizal Mutualists.</title>
        <authorList>
            <consortium name="DOE Joint Genome Institute"/>
            <consortium name="Mycorrhizal Genomics Consortium"/>
            <person name="Kohler A."/>
            <person name="Kuo A."/>
            <person name="Nagy L.G."/>
            <person name="Floudas D."/>
            <person name="Copeland A."/>
            <person name="Barry K.W."/>
            <person name="Cichocki N."/>
            <person name="Veneault-Fourrey C."/>
            <person name="LaButti K."/>
            <person name="Lindquist E.A."/>
            <person name="Lipzen A."/>
            <person name="Lundell T."/>
            <person name="Morin E."/>
            <person name="Murat C."/>
            <person name="Riley R."/>
            <person name="Ohm R."/>
            <person name="Sun H."/>
            <person name="Tunlid A."/>
            <person name="Henrissat B."/>
            <person name="Grigoriev I.V."/>
            <person name="Hibbett D.S."/>
            <person name="Martin F."/>
        </authorList>
    </citation>
    <scope>NUCLEOTIDE SEQUENCE [LARGE SCALE GENOMIC DNA]</scope>
    <source>
        <strain evidence="5">FD-334 SS-4</strain>
    </source>
</reference>
<sequence>MASDMPPGQPVPPNHWRAHVPTAHICADADDGFKHLQAHVATTAFDSDDYADAPKCHPNTRIAVLDDIMHWIAIQAATRTQWVLWLNGAAGAGKSAIGRSIVALCLAQDVPVARFFFFRTDAARNGPKPVVATLAYQLMESIPELRSIVIPRIQADALVFTKSLETQFRALVFGPLLQLQSGSSLQQKTVVLLLDGVDECVGYDKQAQIIRIIADFVKTQAFPLVAFFGSRAETQLCAEFRAPARAGVLLQLALDTDYRADGDIRHFLTDSFATIRSTHPFRRALRDSNWPDHAAVDDLVHRASGQFIYASVALNFISAANQDPARLLAVVRGLRPSGKLTPFAQLDALYRHIFSQVADIHAASLVLAWDMFTVKDDGALSVGTDPVFGTMDNTDIKVALADLTSVLTYTTDRRIKFLHASLPDFLLDPKRSQIYHIDRATWSAQLSIVTLRRIIHMEPSRQAAGAVQWQNNHKVAELHFGFRHDDGIVPAARKAHCRTKRTCGCPAARYTPAEFRTRHPAHKSQNPRRRIRPAASVLPRNNSEMGKQSTTFLSCPQR</sequence>
<feature type="compositionally biased region" description="Basic residues" evidence="2">
    <location>
        <begin position="518"/>
        <end position="532"/>
    </location>
</feature>